<feature type="coiled-coil region" evidence="2">
    <location>
        <begin position="350"/>
        <end position="387"/>
    </location>
</feature>
<evidence type="ECO:0000313" key="6">
    <source>
        <dbReference type="Proteomes" id="UP001153737"/>
    </source>
</evidence>
<feature type="domain" description="CCHC-type" evidence="4">
    <location>
        <begin position="602"/>
        <end position="617"/>
    </location>
</feature>
<evidence type="ECO:0000256" key="3">
    <source>
        <dbReference type="SAM" id="MobiDB-lite"/>
    </source>
</evidence>
<dbReference type="AlphaFoldDB" id="A0A9N9SJI5"/>
<dbReference type="InterPro" id="IPR001878">
    <property type="entry name" value="Znf_CCHC"/>
</dbReference>
<dbReference type="EMBL" id="OU896715">
    <property type="protein sequence ID" value="CAG9825806.1"/>
    <property type="molecule type" value="Genomic_DNA"/>
</dbReference>
<protein>
    <recommendedName>
        <fullName evidence="4">CCHC-type domain-containing protein</fullName>
    </recommendedName>
</protein>
<dbReference type="OrthoDB" id="6775559at2759"/>
<dbReference type="PROSITE" id="PS50158">
    <property type="entry name" value="ZF_CCHC"/>
    <property type="match status" value="1"/>
</dbReference>
<dbReference type="SUPFAM" id="SSF57756">
    <property type="entry name" value="Retrovirus zinc finger-like domains"/>
    <property type="match status" value="1"/>
</dbReference>
<dbReference type="SMART" id="SM00343">
    <property type="entry name" value="ZnF_C2HC"/>
    <property type="match status" value="2"/>
</dbReference>
<dbReference type="Gene3D" id="4.10.60.10">
    <property type="entry name" value="Zinc finger, CCHC-type"/>
    <property type="match status" value="1"/>
</dbReference>
<keyword evidence="1" id="KW-0863">Zinc-finger</keyword>
<feature type="region of interest" description="Disordered" evidence="3">
    <location>
        <begin position="1"/>
        <end position="20"/>
    </location>
</feature>
<reference evidence="5" key="1">
    <citation type="submission" date="2022-01" db="EMBL/GenBank/DDBJ databases">
        <authorList>
            <person name="King R."/>
        </authorList>
    </citation>
    <scope>NUCLEOTIDE SEQUENCE</scope>
</reference>
<keyword evidence="1" id="KW-0479">Metal-binding</keyword>
<dbReference type="GO" id="GO:0003676">
    <property type="term" value="F:nucleic acid binding"/>
    <property type="evidence" value="ECO:0007669"/>
    <property type="project" value="InterPro"/>
</dbReference>
<evidence type="ECO:0000313" key="5">
    <source>
        <dbReference type="EMBL" id="CAG9825806.1"/>
    </source>
</evidence>
<dbReference type="GO" id="GO:0008270">
    <property type="term" value="F:zinc ion binding"/>
    <property type="evidence" value="ECO:0007669"/>
    <property type="project" value="UniProtKB-KW"/>
</dbReference>
<keyword evidence="2" id="KW-0175">Coiled coil</keyword>
<gene>
    <name evidence="5" type="ORF">PHAECO_LOCUS12716</name>
</gene>
<dbReference type="InterPro" id="IPR036875">
    <property type="entry name" value="Znf_CCHC_sf"/>
</dbReference>
<keyword evidence="1" id="KW-0862">Zinc</keyword>
<sequence>MISFRRKKKEAEPKEIEEVEKTDPKTIYDNIEINMKLSRLEEATILTTALRHYVRVKHEKGDKITFPVPGAAKEQILNFLTTSKESSGRKKAAIEELERMTRAFTELYTQSKIRLAEKPIVEIMNNINAKVDKITNETTNSAQSQPSYAAIAATSNKVKIPLGRGKTAEPSKDEVIIIYPKEDNTQLKSSSETLQALKKFKPQDLGIRAKKLLPAQGNGVKIITPAANINETSLEKAGLIARKPAKFKPRLAVYDLAKDWTAQELEDKINMDLEISEDEAKVKALFKFGKREQATVTWIIECHYKTRTKILERGRLYLDWQVCQIRDHLRLMDISKRLAKAGREGLIERVQEWGLEQANLEGRIQALEEENERLRQELKQAEQKQVSMPMSYATVASKPISKLTEKEKIIERSRRQPEHTLFITSDKFNNGKKVQDEVTKILDPRTQILKINKMRTTAKALIIEASSKEDLEKIMSNPHMKKDFKCELPKKKRHLMIIYDVTTNKPDNEIVEDIRTQNFEDISEEEFQNEFRIRFKTGPKGRATCNLVVEVSPQLRKKMSGKKLYIGFTSVNTKDYIVVPKCLKCQDLGHIGKYCSKTENVCSHCGESGHEKKDCQKKQDPSTCIPCKNRGKSCKNGSDCQTHRMLLDRMIQKTDYGQ</sequence>
<reference evidence="5" key="2">
    <citation type="submission" date="2022-10" db="EMBL/GenBank/DDBJ databases">
        <authorList>
            <consortium name="ENA_rothamsted_submissions"/>
            <consortium name="culmorum"/>
            <person name="King R."/>
        </authorList>
    </citation>
    <scope>NUCLEOTIDE SEQUENCE</scope>
</reference>
<accession>A0A9N9SJI5</accession>
<evidence type="ECO:0000256" key="1">
    <source>
        <dbReference type="PROSITE-ProRule" id="PRU00047"/>
    </source>
</evidence>
<evidence type="ECO:0000256" key="2">
    <source>
        <dbReference type="SAM" id="Coils"/>
    </source>
</evidence>
<dbReference type="Proteomes" id="UP001153737">
    <property type="component" value="Chromosome 9"/>
</dbReference>
<keyword evidence="6" id="KW-1185">Reference proteome</keyword>
<proteinExistence type="predicted"/>
<evidence type="ECO:0000259" key="4">
    <source>
        <dbReference type="PROSITE" id="PS50158"/>
    </source>
</evidence>
<organism evidence="5 6">
    <name type="scientific">Phaedon cochleariae</name>
    <name type="common">Mustard beetle</name>
    <dbReference type="NCBI Taxonomy" id="80249"/>
    <lineage>
        <taxon>Eukaryota</taxon>
        <taxon>Metazoa</taxon>
        <taxon>Ecdysozoa</taxon>
        <taxon>Arthropoda</taxon>
        <taxon>Hexapoda</taxon>
        <taxon>Insecta</taxon>
        <taxon>Pterygota</taxon>
        <taxon>Neoptera</taxon>
        <taxon>Endopterygota</taxon>
        <taxon>Coleoptera</taxon>
        <taxon>Polyphaga</taxon>
        <taxon>Cucujiformia</taxon>
        <taxon>Chrysomeloidea</taxon>
        <taxon>Chrysomelidae</taxon>
        <taxon>Chrysomelinae</taxon>
        <taxon>Chrysomelini</taxon>
        <taxon>Phaedon</taxon>
    </lineage>
</organism>
<feature type="compositionally biased region" description="Basic and acidic residues" evidence="3">
    <location>
        <begin position="9"/>
        <end position="20"/>
    </location>
</feature>
<name>A0A9N9SJI5_PHACE</name>